<feature type="modified residue" description="Phosphohistidine" evidence="14">
    <location>
        <position position="691"/>
    </location>
</feature>
<dbReference type="FunFam" id="3.30.565.10:FF:000010">
    <property type="entry name" value="Sensor histidine kinase RcsC"/>
    <property type="match status" value="1"/>
</dbReference>
<evidence type="ECO:0000256" key="12">
    <source>
        <dbReference type="ARBA" id="ARBA00023012"/>
    </source>
</evidence>
<evidence type="ECO:0000256" key="16">
    <source>
        <dbReference type="SAM" id="Coils"/>
    </source>
</evidence>
<evidence type="ECO:0000259" key="20">
    <source>
        <dbReference type="PROSITE" id="PS50110"/>
    </source>
</evidence>
<dbReference type="PROSITE" id="PS50109">
    <property type="entry name" value="HIS_KIN"/>
    <property type="match status" value="1"/>
</dbReference>
<keyword evidence="18" id="KW-0732">Signal</keyword>
<dbReference type="InterPro" id="IPR035965">
    <property type="entry name" value="PAS-like_dom_sf"/>
</dbReference>
<sequence length="752" mass="82844">MKFHKRAACLSLFLVFVFMAGHVLPSKAESPGYPPAVSATVPPVPEPGRALGAASVSRAWQLSAETPARLPVDGLRSPTPSSLMLGLLVACLASVACLAWNTVLQLRLRRWQRTEADLSDRLALKQALVDGIPYPVSIRTLDGRLLACNRNYLDSLRMTREQARGTLLTDSDWVEGGKARLMHRQCLAVARGGTASFTDMTVRIGGQLLEIHHWVTPYRDRQGRVLGLMNGWIDITERERLARQLREAMRQADEANRAKSVFLATMSHEIRTPMNAVIGILELVLQRLAPGQPERASLEVAYEAAGSLQLLIGDILDVAKIESGHLILTPERVRLREVVESVRRMFEGLARQKGLRLGVELGDTPGCDVLIDPLRFKQVLSNLVSNAIKFTEQGQVTIRLQEKNLDEGRAVVRLAVEDTGIGIAPADQARLFQPFIQVAKGRTVQGGTGLGLAICRKLVDLMGGDIEMHSEPGKGTLVSLDLLLRRCGAKTPEPGHESLILSSEPPRRLHVLIADDYPPNRVLLRQQLEFLGHRVEEAEDGQVALELWSDDHFDVLITDCNMPRLNGYQLARDVREQERRERRAPILILGYTADAEPDEVQRCREAGMDDCLFKPLGLETLRNYLAASFAQVAAPAQGLYDASTLHALGGGRAERVRELLETLLDSNRHDLQLLAALLGGADRAGLADHAHRIKGAARMIEARVLLEACVALEQACRQGEGDERLRGLAEKLRLALEALQEELQEQLAASVV</sequence>
<evidence type="ECO:0000256" key="13">
    <source>
        <dbReference type="ARBA" id="ARBA00023136"/>
    </source>
</evidence>
<keyword evidence="10" id="KW-0547">Nucleotide-binding</keyword>
<dbReference type="InterPro" id="IPR004358">
    <property type="entry name" value="Sig_transdc_His_kin-like_C"/>
</dbReference>
<dbReference type="Pfam" id="PF01627">
    <property type="entry name" value="Hpt"/>
    <property type="match status" value="1"/>
</dbReference>
<dbReference type="InterPro" id="IPR036097">
    <property type="entry name" value="HisK_dim/P_sf"/>
</dbReference>
<evidence type="ECO:0000256" key="14">
    <source>
        <dbReference type="PROSITE-ProRule" id="PRU00110"/>
    </source>
</evidence>
<evidence type="ECO:0000256" key="3">
    <source>
        <dbReference type="ARBA" id="ARBA00012438"/>
    </source>
</evidence>
<keyword evidence="12" id="KW-0902">Two-component regulatory system</keyword>
<evidence type="ECO:0000259" key="21">
    <source>
        <dbReference type="PROSITE" id="PS50113"/>
    </source>
</evidence>
<evidence type="ECO:0000313" key="24">
    <source>
        <dbReference type="Proteomes" id="UP000276985"/>
    </source>
</evidence>
<dbReference type="SUPFAM" id="SSF55785">
    <property type="entry name" value="PYP-like sensor domain (PAS domain)"/>
    <property type="match status" value="1"/>
</dbReference>
<proteinExistence type="predicted"/>
<evidence type="ECO:0000256" key="7">
    <source>
        <dbReference type="ARBA" id="ARBA00022679"/>
    </source>
</evidence>
<feature type="transmembrane region" description="Helical" evidence="17">
    <location>
        <begin position="83"/>
        <end position="104"/>
    </location>
</feature>
<dbReference type="Pfam" id="PF00512">
    <property type="entry name" value="HisKA"/>
    <property type="match status" value="1"/>
</dbReference>
<dbReference type="CDD" id="cd00088">
    <property type="entry name" value="HPT"/>
    <property type="match status" value="1"/>
</dbReference>
<evidence type="ECO:0000256" key="1">
    <source>
        <dbReference type="ARBA" id="ARBA00000085"/>
    </source>
</evidence>
<dbReference type="Gene3D" id="3.40.50.2300">
    <property type="match status" value="1"/>
</dbReference>
<dbReference type="PANTHER" id="PTHR43047">
    <property type="entry name" value="TWO-COMPONENT HISTIDINE PROTEIN KINASE"/>
    <property type="match status" value="1"/>
</dbReference>
<feature type="domain" description="HPt" evidence="22">
    <location>
        <begin position="652"/>
        <end position="746"/>
    </location>
</feature>
<dbReference type="InterPro" id="IPR036641">
    <property type="entry name" value="HPT_dom_sf"/>
</dbReference>
<dbReference type="PRINTS" id="PR00344">
    <property type="entry name" value="BCTRLSENSOR"/>
</dbReference>
<keyword evidence="5" id="KW-0997">Cell inner membrane</keyword>
<keyword evidence="8 17" id="KW-0812">Transmembrane</keyword>
<organism evidence="23 24">
    <name type="scientific">Pseudomonas aeruginosa</name>
    <dbReference type="NCBI Taxonomy" id="287"/>
    <lineage>
        <taxon>Bacteria</taxon>
        <taxon>Pseudomonadati</taxon>
        <taxon>Pseudomonadota</taxon>
        <taxon>Gammaproteobacteria</taxon>
        <taxon>Pseudomonadales</taxon>
        <taxon>Pseudomonadaceae</taxon>
        <taxon>Pseudomonas</taxon>
    </lineage>
</organism>
<dbReference type="AlphaFoldDB" id="A0ABD7K400"/>
<evidence type="ECO:0000256" key="2">
    <source>
        <dbReference type="ARBA" id="ARBA00004429"/>
    </source>
</evidence>
<dbReference type="SUPFAM" id="SSF47384">
    <property type="entry name" value="Homodimeric domain of signal transducing histidine kinase"/>
    <property type="match status" value="1"/>
</dbReference>
<dbReference type="PROSITE" id="PS50894">
    <property type="entry name" value="HPT"/>
    <property type="match status" value="1"/>
</dbReference>
<feature type="modified residue" description="4-aspartylphosphate" evidence="15">
    <location>
        <position position="559"/>
    </location>
</feature>
<keyword evidence="11 17" id="KW-1133">Transmembrane helix</keyword>
<dbReference type="InterPro" id="IPR013656">
    <property type="entry name" value="PAS_4"/>
</dbReference>
<dbReference type="GO" id="GO:0000155">
    <property type="term" value="F:phosphorelay sensor kinase activity"/>
    <property type="evidence" value="ECO:0007669"/>
    <property type="project" value="UniProtKB-ARBA"/>
</dbReference>
<feature type="domain" description="Response regulatory" evidence="20">
    <location>
        <begin position="510"/>
        <end position="629"/>
    </location>
</feature>
<dbReference type="RefSeq" id="WP_003152060.1">
    <property type="nucleotide sequence ID" value="NZ_CAADOD010000174.1"/>
</dbReference>
<dbReference type="CDD" id="cd16922">
    <property type="entry name" value="HATPase_EvgS-ArcB-TorS-like"/>
    <property type="match status" value="1"/>
</dbReference>
<dbReference type="Gene3D" id="1.10.287.130">
    <property type="match status" value="1"/>
</dbReference>
<dbReference type="EC" id="2.7.13.3" evidence="3"/>
<evidence type="ECO:0000256" key="5">
    <source>
        <dbReference type="ARBA" id="ARBA00022519"/>
    </source>
</evidence>
<dbReference type="SMART" id="SM00387">
    <property type="entry name" value="HATPase_c"/>
    <property type="match status" value="1"/>
</dbReference>
<dbReference type="PANTHER" id="PTHR43047:SF72">
    <property type="entry name" value="OSMOSENSING HISTIDINE PROTEIN KINASE SLN1"/>
    <property type="match status" value="1"/>
</dbReference>
<keyword evidence="16" id="KW-0175">Coiled coil</keyword>
<evidence type="ECO:0000256" key="4">
    <source>
        <dbReference type="ARBA" id="ARBA00022475"/>
    </source>
</evidence>
<evidence type="ECO:0000256" key="11">
    <source>
        <dbReference type="ARBA" id="ARBA00022989"/>
    </source>
</evidence>
<evidence type="ECO:0000256" key="8">
    <source>
        <dbReference type="ARBA" id="ARBA00022692"/>
    </source>
</evidence>
<keyword evidence="6 15" id="KW-0597">Phosphoprotein</keyword>
<dbReference type="EMBL" id="RXTL01000018">
    <property type="protein sequence ID" value="RTS47137.1"/>
    <property type="molecule type" value="Genomic_DNA"/>
</dbReference>
<keyword evidence="4" id="KW-1003">Cell membrane</keyword>
<feature type="chain" id="PRO_5044776237" description="histidine kinase" evidence="18">
    <location>
        <begin position="21"/>
        <end position="752"/>
    </location>
</feature>
<evidence type="ECO:0000259" key="19">
    <source>
        <dbReference type="PROSITE" id="PS50109"/>
    </source>
</evidence>
<dbReference type="InterPro" id="IPR008207">
    <property type="entry name" value="Sig_transdc_His_kin_Hpt_dom"/>
</dbReference>
<keyword evidence="10" id="KW-0067">ATP-binding</keyword>
<protein>
    <recommendedName>
        <fullName evidence="3">histidine kinase</fullName>
        <ecNumber evidence="3">2.7.13.3</ecNumber>
    </recommendedName>
</protein>
<dbReference type="InterPro" id="IPR000700">
    <property type="entry name" value="PAS-assoc_C"/>
</dbReference>
<dbReference type="Pfam" id="PF00072">
    <property type="entry name" value="Response_reg"/>
    <property type="match status" value="1"/>
</dbReference>
<dbReference type="Proteomes" id="UP000276985">
    <property type="component" value="Unassembled WGS sequence"/>
</dbReference>
<dbReference type="SMART" id="SM00448">
    <property type="entry name" value="REC"/>
    <property type="match status" value="1"/>
</dbReference>
<dbReference type="Gene3D" id="3.30.450.20">
    <property type="entry name" value="PAS domain"/>
    <property type="match status" value="1"/>
</dbReference>
<reference evidence="23 24" key="1">
    <citation type="submission" date="2018-12" db="EMBL/GenBank/DDBJ databases">
        <title>Pseudomonas aeruginosa Diversity Panel.</title>
        <authorList>
            <person name="Snesrud E."/>
            <person name="Mcgann P."/>
        </authorList>
    </citation>
    <scope>NUCLEOTIDE SEQUENCE [LARGE SCALE GENOMIC DNA]</scope>
    <source>
        <strain evidence="23 24">MRSN6241</strain>
    </source>
</reference>
<comment type="caution">
    <text evidence="23">The sequence shown here is derived from an EMBL/GenBank/DDBJ whole genome shotgun (WGS) entry which is preliminary data.</text>
</comment>
<dbReference type="PROSITE" id="PS50113">
    <property type="entry name" value="PAC"/>
    <property type="match status" value="1"/>
</dbReference>
<dbReference type="InterPro" id="IPR003594">
    <property type="entry name" value="HATPase_dom"/>
</dbReference>
<dbReference type="InterPro" id="IPR005467">
    <property type="entry name" value="His_kinase_dom"/>
</dbReference>
<keyword evidence="13 17" id="KW-0472">Membrane</keyword>
<gene>
    <name evidence="23" type="ORF">DY940_12670</name>
</gene>
<dbReference type="SUPFAM" id="SSF47226">
    <property type="entry name" value="Histidine-containing phosphotransfer domain, HPT domain"/>
    <property type="match status" value="1"/>
</dbReference>
<evidence type="ECO:0000256" key="17">
    <source>
        <dbReference type="SAM" id="Phobius"/>
    </source>
</evidence>
<name>A0ABD7K400_PSEAI</name>
<dbReference type="Gene3D" id="1.20.120.160">
    <property type="entry name" value="HPT domain"/>
    <property type="match status" value="1"/>
</dbReference>
<dbReference type="InterPro" id="IPR003661">
    <property type="entry name" value="HisK_dim/P_dom"/>
</dbReference>
<dbReference type="CDD" id="cd00082">
    <property type="entry name" value="HisKA"/>
    <property type="match status" value="1"/>
</dbReference>
<dbReference type="GO" id="GO:0005886">
    <property type="term" value="C:plasma membrane"/>
    <property type="evidence" value="ECO:0007669"/>
    <property type="project" value="UniProtKB-SubCell"/>
</dbReference>
<dbReference type="InterPro" id="IPR001789">
    <property type="entry name" value="Sig_transdc_resp-reg_receiver"/>
</dbReference>
<dbReference type="PROSITE" id="PS50110">
    <property type="entry name" value="RESPONSE_REGULATORY"/>
    <property type="match status" value="1"/>
</dbReference>
<evidence type="ECO:0000259" key="22">
    <source>
        <dbReference type="PROSITE" id="PS50894"/>
    </source>
</evidence>
<comment type="catalytic activity">
    <reaction evidence="1">
        <text>ATP + protein L-histidine = ADP + protein N-phospho-L-histidine.</text>
        <dbReference type="EC" id="2.7.13.3"/>
    </reaction>
</comment>
<dbReference type="InterPro" id="IPR011006">
    <property type="entry name" value="CheY-like_superfamily"/>
</dbReference>
<comment type="subcellular location">
    <subcellularLocation>
        <location evidence="2">Cell inner membrane</location>
        <topology evidence="2">Multi-pass membrane protein</topology>
    </subcellularLocation>
</comment>
<evidence type="ECO:0000256" key="6">
    <source>
        <dbReference type="ARBA" id="ARBA00022553"/>
    </source>
</evidence>
<feature type="coiled-coil region" evidence="16">
    <location>
        <begin position="722"/>
        <end position="749"/>
    </location>
</feature>
<dbReference type="Pfam" id="PF02518">
    <property type="entry name" value="HATPase_c"/>
    <property type="match status" value="1"/>
</dbReference>
<dbReference type="CDD" id="cd17546">
    <property type="entry name" value="REC_hyHK_CKI1_RcsC-like"/>
    <property type="match status" value="1"/>
</dbReference>
<evidence type="ECO:0000256" key="9">
    <source>
        <dbReference type="ARBA" id="ARBA00022777"/>
    </source>
</evidence>
<evidence type="ECO:0000256" key="15">
    <source>
        <dbReference type="PROSITE-ProRule" id="PRU00169"/>
    </source>
</evidence>
<feature type="domain" description="PAC" evidence="21">
    <location>
        <begin position="195"/>
        <end position="247"/>
    </location>
</feature>
<keyword evidence="7" id="KW-0808">Transferase</keyword>
<dbReference type="SUPFAM" id="SSF55874">
    <property type="entry name" value="ATPase domain of HSP90 chaperone/DNA topoisomerase II/histidine kinase"/>
    <property type="match status" value="1"/>
</dbReference>
<evidence type="ECO:0000256" key="10">
    <source>
        <dbReference type="ARBA" id="ARBA00022840"/>
    </source>
</evidence>
<accession>A0ABD7K400</accession>
<keyword evidence="9" id="KW-0418">Kinase</keyword>
<dbReference type="InterPro" id="IPR036890">
    <property type="entry name" value="HATPase_C_sf"/>
</dbReference>
<evidence type="ECO:0000256" key="18">
    <source>
        <dbReference type="SAM" id="SignalP"/>
    </source>
</evidence>
<dbReference type="SUPFAM" id="SSF52172">
    <property type="entry name" value="CheY-like"/>
    <property type="match status" value="1"/>
</dbReference>
<evidence type="ECO:0000313" key="23">
    <source>
        <dbReference type="EMBL" id="RTS47137.1"/>
    </source>
</evidence>
<dbReference type="SMART" id="SM00388">
    <property type="entry name" value="HisKA"/>
    <property type="match status" value="1"/>
</dbReference>
<dbReference type="Gene3D" id="3.30.565.10">
    <property type="entry name" value="Histidine kinase-like ATPase, C-terminal domain"/>
    <property type="match status" value="1"/>
</dbReference>
<dbReference type="Pfam" id="PF08448">
    <property type="entry name" value="PAS_4"/>
    <property type="match status" value="1"/>
</dbReference>
<feature type="domain" description="Histidine kinase" evidence="19">
    <location>
        <begin position="265"/>
        <end position="486"/>
    </location>
</feature>
<feature type="signal peptide" evidence="18">
    <location>
        <begin position="1"/>
        <end position="20"/>
    </location>
</feature>